<dbReference type="InterPro" id="IPR001173">
    <property type="entry name" value="Glyco_trans_2-like"/>
</dbReference>
<evidence type="ECO:0000313" key="8">
    <source>
        <dbReference type="Proteomes" id="UP000325030"/>
    </source>
</evidence>
<dbReference type="AlphaFoldDB" id="A0A510E6M8"/>
<reference evidence="6 7" key="2">
    <citation type="journal article" date="2020" name="Int. J. Syst. Evol. Microbiol.">
        <title>Sulfuracidifex tepidarius gen. nov., sp. nov. and transfer of Sulfolobus metallicus Huber and Stetter 1992 to the genus Sulfuracidifex as Sulfuracidifex metallicus comb. nov.</title>
        <authorList>
            <person name="Itoh T."/>
            <person name="Miura T."/>
            <person name="Sakai H.D."/>
            <person name="Kato S."/>
            <person name="Ohkuma M."/>
            <person name="Takashina T."/>
        </authorList>
    </citation>
    <scope>NUCLEOTIDE SEQUENCE</scope>
    <source>
        <strain evidence="5 7">IC-006</strain>
        <strain evidence="6">IC-007</strain>
    </source>
</reference>
<dbReference type="PANTHER" id="PTHR43179">
    <property type="entry name" value="RHAMNOSYLTRANSFERASE WBBL"/>
    <property type="match status" value="1"/>
</dbReference>
<evidence type="ECO:0000256" key="3">
    <source>
        <dbReference type="ARBA" id="ARBA00022679"/>
    </source>
</evidence>
<keyword evidence="2" id="KW-0328">Glycosyltransferase</keyword>
<dbReference type="Proteomes" id="UP000325030">
    <property type="component" value="Chromosome"/>
</dbReference>
<keyword evidence="7" id="KW-1185">Reference proteome</keyword>
<dbReference type="RefSeq" id="WP_054846361.1">
    <property type="nucleotide sequence ID" value="NZ_AP018929.1"/>
</dbReference>
<comment type="similarity">
    <text evidence="1">Belongs to the glycosyltransferase 2 family.</text>
</comment>
<reference evidence="8" key="1">
    <citation type="submission" date="2018-09" db="EMBL/GenBank/DDBJ databases">
        <title>Complete Genome Sequencing of Sulfolobus sp. JCM 16834.</title>
        <authorList>
            <person name="Kato S."/>
            <person name="Itoh T."/>
            <person name="Ohkuma M."/>
        </authorList>
    </citation>
    <scope>NUCLEOTIDE SEQUENCE [LARGE SCALE GENOMIC DNA]</scope>
    <source>
        <strain evidence="8">IC-007</strain>
    </source>
</reference>
<dbReference type="EMBL" id="AP018929">
    <property type="protein sequence ID" value="BBG24885.1"/>
    <property type="molecule type" value="Genomic_DNA"/>
</dbReference>
<proteinExistence type="inferred from homology"/>
<evidence type="ECO:0000313" key="7">
    <source>
        <dbReference type="Proteomes" id="UP000322983"/>
    </source>
</evidence>
<dbReference type="STRING" id="1294262.GCA_001316085_02324"/>
<dbReference type="PANTHER" id="PTHR43179:SF12">
    <property type="entry name" value="GALACTOFURANOSYLTRANSFERASE GLFT2"/>
    <property type="match status" value="1"/>
</dbReference>
<dbReference type="GeneID" id="41718538"/>
<feature type="domain" description="Glycosyltransferase 2-like" evidence="4">
    <location>
        <begin position="10"/>
        <end position="118"/>
    </location>
</feature>
<dbReference type="InterPro" id="IPR029044">
    <property type="entry name" value="Nucleotide-diphossugar_trans"/>
</dbReference>
<protein>
    <submittedName>
        <fullName evidence="6">Glycosyltransferase AglG</fullName>
    </submittedName>
</protein>
<evidence type="ECO:0000313" key="5">
    <source>
        <dbReference type="EMBL" id="BBG24885.1"/>
    </source>
</evidence>
<name>A0A510E6M8_9CREN</name>
<dbReference type="GO" id="GO:0016757">
    <property type="term" value="F:glycosyltransferase activity"/>
    <property type="evidence" value="ECO:0007669"/>
    <property type="project" value="UniProtKB-KW"/>
</dbReference>
<evidence type="ECO:0000256" key="2">
    <source>
        <dbReference type="ARBA" id="ARBA00022676"/>
    </source>
</evidence>
<evidence type="ECO:0000256" key="1">
    <source>
        <dbReference type="ARBA" id="ARBA00006739"/>
    </source>
</evidence>
<dbReference type="KEGG" id="step:IC006_2219"/>
<dbReference type="Pfam" id="PF00535">
    <property type="entry name" value="Glycos_transf_2"/>
    <property type="match status" value="1"/>
</dbReference>
<dbReference type="Proteomes" id="UP000322983">
    <property type="component" value="Chromosome"/>
</dbReference>
<evidence type="ECO:0000313" key="6">
    <source>
        <dbReference type="EMBL" id="BBG27670.1"/>
    </source>
</evidence>
<accession>A0A510E6M8</accession>
<accession>A0A510DXE9</accession>
<evidence type="ECO:0000259" key="4">
    <source>
        <dbReference type="Pfam" id="PF00535"/>
    </source>
</evidence>
<organism evidence="6 8">
    <name type="scientific">Sulfuracidifex tepidarius</name>
    <dbReference type="NCBI Taxonomy" id="1294262"/>
    <lineage>
        <taxon>Archaea</taxon>
        <taxon>Thermoproteota</taxon>
        <taxon>Thermoprotei</taxon>
        <taxon>Sulfolobales</taxon>
        <taxon>Sulfolobaceae</taxon>
        <taxon>Sulfuracidifex</taxon>
    </lineage>
</organism>
<dbReference type="Gene3D" id="3.90.550.10">
    <property type="entry name" value="Spore Coat Polysaccharide Biosynthesis Protein SpsA, Chain A"/>
    <property type="match status" value="1"/>
</dbReference>
<gene>
    <name evidence="5" type="ORF">IC006_2219</name>
    <name evidence="6" type="ORF">IC007_2224</name>
</gene>
<dbReference type="OrthoDB" id="46222at2157"/>
<dbReference type="SUPFAM" id="SSF53448">
    <property type="entry name" value="Nucleotide-diphospho-sugar transferases"/>
    <property type="match status" value="1"/>
</dbReference>
<keyword evidence="3" id="KW-0808">Transferase</keyword>
<dbReference type="EMBL" id="AP018930">
    <property type="protein sequence ID" value="BBG27670.1"/>
    <property type="molecule type" value="Genomic_DNA"/>
</dbReference>
<sequence length="320" mass="37004">MASDNSVTLSIIVINVKGKENLMPLIDSLLNSSFKDFEVIVIDDVEQKFEDKRIRLLKINEDKGIAFCRNLGIKNSVGKFILFLDNDTEVDHDTLEKFISYLIENPDSVVQLKLVRPNHVIDATGGLVDDLGYPIELNRDVEESKIDREIEVLYAKGAAMGMSRNTLNQIGLFDEIYFYGYEETDLCYRARKMGIKVIALPFGRVIHKEHGSFSKDNKGRETRLAHFLERGRLYFIFKNFDSMFLLKRVPRVLFYFFGSILKDIYGRKYHLAKTKIRAFAWFVSKFPSIIAERRNIKGVTVNEKELMKLRLIVRHGETVS</sequence>